<reference evidence="1 2" key="1">
    <citation type="journal article" date="2013" name="Genome Announc.">
        <title>Complete genome sequence of Clostridium stercorarium subsp. stercorarium strain DSM 8532, a thermophilic degrader of plant cell wall fibers.</title>
        <authorList>
            <person name="Poehlein A."/>
            <person name="Zverlov V.V."/>
            <person name="Daniel R."/>
            <person name="Schwarz W.H."/>
            <person name="Liebl W."/>
        </authorList>
    </citation>
    <scope>NUCLEOTIDE SEQUENCE [LARGE SCALE GENOMIC DNA]</scope>
    <source>
        <strain evidence="2">ATCC 35414 / DSM 8532 / NCIMB 11754</strain>
    </source>
</reference>
<dbReference type="Proteomes" id="UP000011220">
    <property type="component" value="Chromosome"/>
</dbReference>
<keyword evidence="2" id="KW-1185">Reference proteome</keyword>
<accession>L7VKX9</accession>
<dbReference type="KEGG" id="csd:Clst_1751"/>
<protein>
    <submittedName>
        <fullName evidence="1">Uncharacterized protein</fullName>
    </submittedName>
</protein>
<dbReference type="PATRIC" id="fig|1121335.3.peg.1812"/>
<gene>
    <name evidence="1" type="ordered locus">Cst_c18220</name>
</gene>
<organism evidence="1 2">
    <name type="scientific">Thermoclostridium stercorarium (strain ATCC 35414 / DSM 8532 / NCIMB 11754)</name>
    <name type="common">Clostridium stercorarium</name>
    <dbReference type="NCBI Taxonomy" id="1121335"/>
    <lineage>
        <taxon>Bacteria</taxon>
        <taxon>Bacillati</taxon>
        <taxon>Bacillota</taxon>
        <taxon>Clostridia</taxon>
        <taxon>Eubacteriales</taxon>
        <taxon>Oscillospiraceae</taxon>
        <taxon>Thermoclostridium</taxon>
    </lineage>
</organism>
<dbReference type="KEGG" id="css:Cst_c18220"/>
<name>L7VKX9_THES1</name>
<proteinExistence type="predicted"/>
<evidence type="ECO:0000313" key="2">
    <source>
        <dbReference type="Proteomes" id="UP000011220"/>
    </source>
</evidence>
<evidence type="ECO:0000313" key="1">
    <source>
        <dbReference type="EMBL" id="AGC68800.1"/>
    </source>
</evidence>
<dbReference type="EMBL" id="CP004044">
    <property type="protein sequence ID" value="AGC68800.1"/>
    <property type="molecule type" value="Genomic_DNA"/>
</dbReference>
<dbReference type="AlphaFoldDB" id="L7VKX9"/>
<sequence>MSYMNNNTETRKNKHLNERERYAIGELSRILCLIKVT</sequence>